<reference evidence="1" key="1">
    <citation type="journal article" date="2013" name="Genome Biol.">
        <title>Reference genomes and transcriptomes of Nicotiana sylvestris and Nicotiana tomentosiformis.</title>
        <authorList>
            <person name="Sierro N."/>
            <person name="Battey J.N."/>
            <person name="Ouadi S."/>
            <person name="Bovet L."/>
            <person name="Goepfert S."/>
            <person name="Bakaher N."/>
            <person name="Peitsch M.C."/>
            <person name="Ivanov N.V."/>
        </authorList>
    </citation>
    <scope>NUCLEOTIDE SEQUENCE [LARGE SCALE GENOMIC DNA]</scope>
</reference>
<dbReference type="AlphaFoldDB" id="A0A1U7VD88"/>
<sequence length="124" mass="14417">MTSPLAHRLLKANPLPLIPNNQQRPPATIFNLKREPFCTRNDYLYRLRPSFVSSSSLRFWPFGSVPLEGPCFDFAWVKIVVADFLVFLASPKVLQYKRKFSTNDKYNAANQRAKQALEELKWKN</sequence>
<accession>A0A1U7VD88</accession>
<protein>
    <submittedName>
        <fullName evidence="2">Uncharacterized protein LOC104212639</fullName>
    </submittedName>
</protein>
<proteinExistence type="predicted"/>
<gene>
    <name evidence="2" type="primary">LOC104212639</name>
</gene>
<keyword evidence="1" id="KW-1185">Reference proteome</keyword>
<evidence type="ECO:0000313" key="2">
    <source>
        <dbReference type="RefSeq" id="XP_009760269.1"/>
    </source>
</evidence>
<dbReference type="RefSeq" id="XP_009760269.1">
    <property type="nucleotide sequence ID" value="XM_009761967.1"/>
</dbReference>
<dbReference type="Proteomes" id="UP000189701">
    <property type="component" value="Unplaced"/>
</dbReference>
<evidence type="ECO:0000313" key="1">
    <source>
        <dbReference type="Proteomes" id="UP000189701"/>
    </source>
</evidence>
<name>A0A1U7VD88_NICSY</name>
<reference evidence="2" key="2">
    <citation type="submission" date="2025-08" db="UniProtKB">
        <authorList>
            <consortium name="RefSeq"/>
        </authorList>
    </citation>
    <scope>IDENTIFICATION</scope>
    <source>
        <tissue evidence="2">Leaf</tissue>
    </source>
</reference>
<organism evidence="1 2">
    <name type="scientific">Nicotiana sylvestris</name>
    <name type="common">Wood tobacco</name>
    <name type="synonym">South American tobacco</name>
    <dbReference type="NCBI Taxonomy" id="4096"/>
    <lineage>
        <taxon>Eukaryota</taxon>
        <taxon>Viridiplantae</taxon>
        <taxon>Streptophyta</taxon>
        <taxon>Embryophyta</taxon>
        <taxon>Tracheophyta</taxon>
        <taxon>Spermatophyta</taxon>
        <taxon>Magnoliopsida</taxon>
        <taxon>eudicotyledons</taxon>
        <taxon>Gunneridae</taxon>
        <taxon>Pentapetalae</taxon>
        <taxon>asterids</taxon>
        <taxon>lamiids</taxon>
        <taxon>Solanales</taxon>
        <taxon>Solanaceae</taxon>
        <taxon>Nicotianoideae</taxon>
        <taxon>Nicotianeae</taxon>
        <taxon>Nicotiana</taxon>
    </lineage>
</organism>